<dbReference type="EMBL" id="CP104562">
    <property type="protein sequence ID" value="UXH79534.1"/>
    <property type="molecule type" value="Genomic_DNA"/>
</dbReference>
<keyword evidence="2" id="KW-1185">Reference proteome</keyword>
<dbReference type="Proteomes" id="UP001064933">
    <property type="component" value="Chromosome"/>
</dbReference>
<proteinExistence type="predicted"/>
<name>A0ABY6B3M7_9BURK</name>
<protein>
    <submittedName>
        <fullName evidence="1">Uncharacterized protein</fullName>
    </submittedName>
</protein>
<sequence>MSIATYEQPVASAATEVDTASEKRHCIVTFMDNHPEVFAAPEAAATWTEFLEQSCTPIGRDSLVLDQAVGRLMQVLRSAQENIPQELDLADMLRQAKDQGMGDIAPDPSVRALATEESSPEDIETMARAMTLYKECMNSGVATGSEIYDAIHAGFEHLPADTPFMRDLIDTAKRITLIDLNLALGNG</sequence>
<evidence type="ECO:0000313" key="2">
    <source>
        <dbReference type="Proteomes" id="UP001064933"/>
    </source>
</evidence>
<evidence type="ECO:0000313" key="1">
    <source>
        <dbReference type="EMBL" id="UXH79534.1"/>
    </source>
</evidence>
<reference evidence="1" key="1">
    <citation type="submission" date="2022-10" db="EMBL/GenBank/DDBJ databases">
        <title>Characterization and whole genome sequencing of a new Roseateles species, isolated from fresh water.</title>
        <authorList>
            <person name="Guliayeva D.Y."/>
            <person name="Akhremchuk A.E."/>
            <person name="Sikolenko M.A."/>
            <person name="Valentovich L.N."/>
            <person name="Sidarenka A.V."/>
        </authorList>
    </citation>
    <scope>NUCLEOTIDE SEQUENCE</scope>
    <source>
        <strain evidence="1">BIM B-1768</strain>
    </source>
</reference>
<organism evidence="1 2">
    <name type="scientific">Roseateles amylovorans</name>
    <dbReference type="NCBI Taxonomy" id="2978473"/>
    <lineage>
        <taxon>Bacteria</taxon>
        <taxon>Pseudomonadati</taxon>
        <taxon>Pseudomonadota</taxon>
        <taxon>Betaproteobacteria</taxon>
        <taxon>Burkholderiales</taxon>
        <taxon>Sphaerotilaceae</taxon>
        <taxon>Roseateles</taxon>
    </lineage>
</organism>
<accession>A0ABY6B3M7</accession>
<dbReference type="RefSeq" id="WP_261759354.1">
    <property type="nucleotide sequence ID" value="NZ_CP104562.2"/>
</dbReference>
<gene>
    <name evidence="1" type="ORF">N4261_06315</name>
</gene>